<sequence>MNLPETRAEIARLVPHQGGMCLLEAVHRCDAEAIGCTTGTHRDPANPLRRDGTLPAVCGVEYGLQAMALHGALTAGAAQPAGFVAALAGVEFTVTRLDDLPGVLDITATALSRESRGFIYAFAVAGGGRVLVAGRATVVLP</sequence>
<dbReference type="InterPro" id="IPR016776">
    <property type="entry name" value="ApeP-like_dehydratase"/>
</dbReference>
<proteinExistence type="predicted"/>
<gene>
    <name evidence="1" type="ORF">Rmf_04990</name>
</gene>
<name>A0ABM7XYJ0_9PROT</name>
<dbReference type="Gene3D" id="3.10.129.10">
    <property type="entry name" value="Hotdog Thioesterase"/>
    <property type="match status" value="1"/>
</dbReference>
<organism evidence="1 2">
    <name type="scientific">Roseomonas fluvialis</name>
    <dbReference type="NCBI Taxonomy" id="1750527"/>
    <lineage>
        <taxon>Bacteria</taxon>
        <taxon>Pseudomonadati</taxon>
        <taxon>Pseudomonadota</taxon>
        <taxon>Alphaproteobacteria</taxon>
        <taxon>Acetobacterales</taxon>
        <taxon>Roseomonadaceae</taxon>
        <taxon>Roseomonas</taxon>
    </lineage>
</organism>
<dbReference type="Proteomes" id="UP000831327">
    <property type="component" value="Chromosome"/>
</dbReference>
<accession>A0ABM7XYJ0</accession>
<keyword evidence="2" id="KW-1185">Reference proteome</keyword>
<evidence type="ECO:0000313" key="1">
    <source>
        <dbReference type="EMBL" id="BDG70570.1"/>
    </source>
</evidence>
<dbReference type="RefSeq" id="WP_244457892.1">
    <property type="nucleotide sequence ID" value="NZ_AP025637.1"/>
</dbReference>
<dbReference type="EMBL" id="AP025637">
    <property type="protein sequence ID" value="BDG70570.1"/>
    <property type="molecule type" value="Genomic_DNA"/>
</dbReference>
<dbReference type="Pfam" id="PF22817">
    <property type="entry name" value="ApeP-like"/>
    <property type="match status" value="1"/>
</dbReference>
<dbReference type="SUPFAM" id="SSF54637">
    <property type="entry name" value="Thioesterase/thiol ester dehydrase-isomerase"/>
    <property type="match status" value="1"/>
</dbReference>
<dbReference type="InterPro" id="IPR029069">
    <property type="entry name" value="HotDog_dom_sf"/>
</dbReference>
<reference evidence="1 2" key="1">
    <citation type="journal article" date="2016" name="Microbes Environ.">
        <title>Phylogenetically diverse aerobic anoxygenic phototrophic bacteria isolated from epilithic biofilms in Tama river, Japan.</title>
        <authorList>
            <person name="Hirose S."/>
            <person name="Matsuura K."/>
            <person name="Haruta S."/>
        </authorList>
    </citation>
    <scope>NUCLEOTIDE SEQUENCE [LARGE SCALE GENOMIC DNA]</scope>
    <source>
        <strain evidence="1 2">S08</strain>
    </source>
</reference>
<evidence type="ECO:0000313" key="2">
    <source>
        <dbReference type="Proteomes" id="UP000831327"/>
    </source>
</evidence>
<protein>
    <submittedName>
        <fullName evidence="1">Phosphotransferase</fullName>
    </submittedName>
</protein>